<dbReference type="SUPFAM" id="SSF53137">
    <property type="entry name" value="Translational machinery components"/>
    <property type="match status" value="1"/>
</dbReference>
<dbReference type="InterPro" id="IPR042226">
    <property type="entry name" value="eFR1_2_sf"/>
</dbReference>
<evidence type="ECO:0000256" key="6">
    <source>
        <dbReference type="ARBA" id="ARBA00022490"/>
    </source>
</evidence>
<dbReference type="GO" id="GO:0016149">
    <property type="term" value="F:translation release factor activity, codon specific"/>
    <property type="evidence" value="ECO:0007669"/>
    <property type="project" value="UniProtKB-UniRule"/>
</dbReference>
<feature type="domain" description="eRF1/Pelota-like N-terminal" evidence="10">
    <location>
        <begin position="1"/>
        <end position="136"/>
    </location>
</feature>
<comment type="subunit">
    <text evidence="4 9">Heterodimer of two subunits, one of which binds GTP.</text>
</comment>
<dbReference type="InterPro" id="IPR029064">
    <property type="entry name" value="Ribosomal_eL30-like_sf"/>
</dbReference>
<dbReference type="EMBL" id="QMQV01000024">
    <property type="protein sequence ID" value="RLE49750.1"/>
    <property type="molecule type" value="Genomic_DNA"/>
</dbReference>
<dbReference type="NCBIfam" id="TIGR03676">
    <property type="entry name" value="aRF1_eRF1"/>
    <property type="match status" value="1"/>
</dbReference>
<comment type="caution">
    <text evidence="11">The sequence shown here is derived from an EMBL/GenBank/DDBJ whole genome shotgun (WGS) entry which is preliminary data.</text>
</comment>
<evidence type="ECO:0000256" key="9">
    <source>
        <dbReference type="HAMAP-Rule" id="MF_00424"/>
    </source>
</evidence>
<dbReference type="InterPro" id="IPR005141">
    <property type="entry name" value="eRF1_2"/>
</dbReference>
<evidence type="ECO:0000256" key="5">
    <source>
        <dbReference type="ARBA" id="ARBA00019723"/>
    </source>
</evidence>
<proteinExistence type="inferred from homology"/>
<dbReference type="InterPro" id="IPR005140">
    <property type="entry name" value="eRF1_Pelota-like_N"/>
</dbReference>
<evidence type="ECO:0000256" key="3">
    <source>
        <dbReference type="ARBA" id="ARBA00005326"/>
    </source>
</evidence>
<dbReference type="Proteomes" id="UP000278475">
    <property type="component" value="Unassembled WGS sequence"/>
</dbReference>
<dbReference type="AlphaFoldDB" id="A0A497ESP1"/>
<dbReference type="Proteomes" id="UP000272051">
    <property type="component" value="Unassembled WGS sequence"/>
</dbReference>
<protein>
    <recommendedName>
        <fullName evidence="5 9">Peptide chain release factor subunit 1</fullName>
    </recommendedName>
    <alternativeName>
        <fullName evidence="8 9">Translation termination factor aRF1</fullName>
    </alternativeName>
</protein>
<evidence type="ECO:0000313" key="11">
    <source>
        <dbReference type="EMBL" id="RLE49750.1"/>
    </source>
</evidence>
<dbReference type="InterPro" id="IPR005142">
    <property type="entry name" value="eRF1_3"/>
</dbReference>
<keyword evidence="6 9" id="KW-0963">Cytoplasm</keyword>
<evidence type="ECO:0000259" key="10">
    <source>
        <dbReference type="SMART" id="SM01194"/>
    </source>
</evidence>
<dbReference type="Gene3D" id="3.30.960.10">
    <property type="entry name" value="eRF1 domain 1"/>
    <property type="match status" value="1"/>
</dbReference>
<sequence length="409" mass="45901">MKRSSLELYKLEKLIEELEKKEGRGTELISLYIPPSRQIADVMSSLREEYGTAANIKSKSTRKNVQDAIESIMQRLKLFKKPPENGLVIFCGAIPQGGPGTEKIETYVLEPPEPINLYLYRCDSKFYLEPLKELLAEKEFYGLIVMDRSEATFAILKGRRVEIVETITSGVPGKHDAGGQSARRFERIIEQMAHEFYKRVGEHANEIFLQVSGLKGIIIGGPGPTKNEFAEGDYLHYTLKQKVLGVVDLGYTGEPGVYELIEKAKNILKDVQYVHEKKLVQLFLYYLAKKPELVTYGEKEVLEKLRQGQVKLVLVSRDVDIKSVKLRCSQCGDIKEVLVRGTLDLSKLEGKCEKCAGTYHVEEVKGFVDVLADQAEQGGARIEVISSDTEEGESLKRSFGGIAAILRYG</sequence>
<dbReference type="HAMAP" id="MF_00424">
    <property type="entry name" value="Rel_fact_arch_1"/>
    <property type="match status" value="1"/>
</dbReference>
<dbReference type="Gene3D" id="3.30.420.60">
    <property type="entry name" value="eRF1 domain 2"/>
    <property type="match status" value="1"/>
</dbReference>
<dbReference type="Pfam" id="PF03465">
    <property type="entry name" value="eRF1_3"/>
    <property type="match status" value="1"/>
</dbReference>
<evidence type="ECO:0000256" key="2">
    <source>
        <dbReference type="ARBA" id="ARBA00004496"/>
    </source>
</evidence>
<dbReference type="SUPFAM" id="SSF55481">
    <property type="entry name" value="N-terminal domain of eukaryotic peptide chain release factor subunit 1, ERF1"/>
    <property type="match status" value="1"/>
</dbReference>
<evidence type="ECO:0000313" key="13">
    <source>
        <dbReference type="Proteomes" id="UP000272051"/>
    </source>
</evidence>
<evidence type="ECO:0000313" key="12">
    <source>
        <dbReference type="EMBL" id="RLE52511.1"/>
    </source>
</evidence>
<comment type="function">
    <text evidence="1 9">Directs the termination of nascent peptide synthesis (translation) in response to the termination codons UAA, UAG and UGA.</text>
</comment>
<reference evidence="13 14" key="1">
    <citation type="submission" date="2018-06" db="EMBL/GenBank/DDBJ databases">
        <title>Extensive metabolic versatility and redundancy in microbially diverse, dynamic hydrothermal sediments.</title>
        <authorList>
            <person name="Dombrowski N."/>
            <person name="Teske A."/>
            <person name="Baker B.J."/>
        </authorList>
    </citation>
    <scope>NUCLEOTIDE SEQUENCE [LARGE SCALE GENOMIC DNA]</scope>
    <source>
        <strain evidence="12">B34_G17</strain>
        <strain evidence="11">B66_G16</strain>
    </source>
</reference>
<name>A0A497ESP1_9CREN</name>
<dbReference type="InterPro" id="IPR004403">
    <property type="entry name" value="Peptide_chain-rel_eRF1/aRF1"/>
</dbReference>
<dbReference type="SMART" id="SM01194">
    <property type="entry name" value="eRF1_1"/>
    <property type="match status" value="1"/>
</dbReference>
<organism evidence="11 14">
    <name type="scientific">Thermoproteota archaeon</name>
    <dbReference type="NCBI Taxonomy" id="2056631"/>
    <lineage>
        <taxon>Archaea</taxon>
        <taxon>Thermoproteota</taxon>
    </lineage>
</organism>
<evidence type="ECO:0000256" key="8">
    <source>
        <dbReference type="ARBA" id="ARBA00031168"/>
    </source>
</evidence>
<dbReference type="Pfam" id="PF03464">
    <property type="entry name" value="eRF1_2"/>
    <property type="match status" value="1"/>
</dbReference>
<accession>A0A497ESP1</accession>
<comment type="similarity">
    <text evidence="3 9">Belongs to the eukaryotic release factor 1 family.</text>
</comment>
<dbReference type="SUPFAM" id="SSF55315">
    <property type="entry name" value="L30e-like"/>
    <property type="match status" value="1"/>
</dbReference>
<evidence type="ECO:0000256" key="7">
    <source>
        <dbReference type="ARBA" id="ARBA00022917"/>
    </source>
</evidence>
<evidence type="ECO:0000256" key="1">
    <source>
        <dbReference type="ARBA" id="ARBA00002832"/>
    </source>
</evidence>
<dbReference type="FunFam" id="3.30.960.10:FF:000003">
    <property type="entry name" value="Peptide chain release factor subunit 1"/>
    <property type="match status" value="1"/>
</dbReference>
<keyword evidence="7 9" id="KW-0648">Protein biosynthesis</keyword>
<evidence type="ECO:0000313" key="14">
    <source>
        <dbReference type="Proteomes" id="UP000278475"/>
    </source>
</evidence>
<dbReference type="PANTHER" id="PTHR10113">
    <property type="entry name" value="PEPTIDE CHAIN RELEASE FACTOR SUBUNIT 1"/>
    <property type="match status" value="1"/>
</dbReference>
<dbReference type="InterPro" id="IPR020918">
    <property type="entry name" value="Peptide_chain-rel_aRF1"/>
</dbReference>
<dbReference type="GO" id="GO:0005737">
    <property type="term" value="C:cytoplasm"/>
    <property type="evidence" value="ECO:0007669"/>
    <property type="project" value="UniProtKB-SubCell"/>
</dbReference>
<comment type="subcellular location">
    <subcellularLocation>
        <location evidence="2 9">Cytoplasm</location>
    </subcellularLocation>
</comment>
<dbReference type="EMBL" id="QMQX01000050">
    <property type="protein sequence ID" value="RLE52511.1"/>
    <property type="molecule type" value="Genomic_DNA"/>
</dbReference>
<dbReference type="Gene3D" id="3.30.1330.30">
    <property type="match status" value="1"/>
</dbReference>
<gene>
    <name evidence="9 11" type="primary">prf1</name>
    <name evidence="11" type="ORF">DRJ31_03860</name>
    <name evidence="12" type="ORF">DRJ33_03625</name>
</gene>
<evidence type="ECO:0000256" key="4">
    <source>
        <dbReference type="ARBA" id="ARBA00011520"/>
    </source>
</evidence>
<dbReference type="FunFam" id="3.30.420.60:FF:000003">
    <property type="entry name" value="Peptide chain release factor subunit 1"/>
    <property type="match status" value="1"/>
</dbReference>
<dbReference type="Pfam" id="PF03463">
    <property type="entry name" value="eRF1_1"/>
    <property type="match status" value="1"/>
</dbReference>
<dbReference type="InterPro" id="IPR024049">
    <property type="entry name" value="eRF1_1_sf"/>
</dbReference>